<keyword evidence="3" id="KW-1185">Reference proteome</keyword>
<feature type="transmembrane region" description="Helical" evidence="1">
    <location>
        <begin position="74"/>
        <end position="93"/>
    </location>
</feature>
<dbReference type="EMBL" id="JAZDWZ010000003">
    <property type="protein sequence ID" value="MEE3928210.1"/>
    <property type="molecule type" value="Genomic_DNA"/>
</dbReference>
<protein>
    <submittedName>
        <fullName evidence="2">Uncharacterized protein</fullName>
    </submittedName>
</protein>
<name>A0ABU7MKZ8_9BACT</name>
<evidence type="ECO:0000256" key="1">
    <source>
        <dbReference type="SAM" id="Phobius"/>
    </source>
</evidence>
<proteinExistence type="predicted"/>
<feature type="transmembrane region" description="Helical" evidence="1">
    <location>
        <begin position="113"/>
        <end position="140"/>
    </location>
</feature>
<keyword evidence="1" id="KW-1133">Transmembrane helix</keyword>
<organism evidence="2 3">
    <name type="scientific">Mycoplasmopsis ciconiae</name>
    <dbReference type="NCBI Taxonomy" id="561067"/>
    <lineage>
        <taxon>Bacteria</taxon>
        <taxon>Bacillati</taxon>
        <taxon>Mycoplasmatota</taxon>
        <taxon>Mycoplasmoidales</taxon>
        <taxon>Metamycoplasmataceae</taxon>
        <taxon>Mycoplasmopsis</taxon>
    </lineage>
</organism>
<dbReference type="RefSeq" id="WP_330500623.1">
    <property type="nucleotide sequence ID" value="NZ_JAZDWZ010000003.1"/>
</dbReference>
<gene>
    <name evidence="2" type="ORF">V2E24_01290</name>
</gene>
<keyword evidence="1" id="KW-0472">Membrane</keyword>
<keyword evidence="1" id="KW-0812">Transmembrane</keyword>
<comment type="caution">
    <text evidence="2">The sequence shown here is derived from an EMBL/GenBank/DDBJ whole genome shotgun (WGS) entry which is preliminary data.</text>
</comment>
<reference evidence="2" key="1">
    <citation type="submission" date="2024-01" db="EMBL/GenBank/DDBJ databases">
        <title>Genome sequence of Mycoplasma ciconiae type strain DSM 25251.</title>
        <authorList>
            <person name="Spergser J."/>
        </authorList>
    </citation>
    <scope>NUCLEOTIDE SEQUENCE [LARGE SCALE GENOMIC DNA]</scope>
    <source>
        <strain evidence="2">DSM 25251</strain>
    </source>
</reference>
<dbReference type="Proteomes" id="UP001344817">
    <property type="component" value="Unassembled WGS sequence"/>
</dbReference>
<evidence type="ECO:0000313" key="3">
    <source>
        <dbReference type="Proteomes" id="UP001344817"/>
    </source>
</evidence>
<sequence length="351" mass="42340">MNLLYKIQKHFKITKRKKEFKSSFKVFDNHLKNDFIEEFIIKTIEKAVFINKSTLVLKNLNKPSYQFKKVWFKIFFKFLKFLVIPAIIIIVLWNNNHFLEYLSHFLEKLIPFIFSLLEYLFVISIVILILFILFSVYLILRTYVFKSVNADDLSKYNYVAIARYLSRHSLRQNYEIIYDISNLSVQNKQLFKFWLESVFHSDSFFKLKNLKYTLVENQDFQPKILDLKNDNKIEFMDKNVEFKLINKNKKIVVEIFEKYQQTSSTLIINLKASFINNKLVIQRLDYPLYESFNFIEVLLEILAQQAQKNNIEQIEINTNIFKSFETQMWWANSKVFKKNLNNEEIMTSILK</sequence>
<evidence type="ECO:0000313" key="2">
    <source>
        <dbReference type="EMBL" id="MEE3928210.1"/>
    </source>
</evidence>
<accession>A0ABU7MKZ8</accession>